<dbReference type="EMBL" id="CP034593">
    <property type="protein sequence ID" value="AZQ77924.1"/>
    <property type="molecule type" value="Genomic_DNA"/>
</dbReference>
<dbReference type="NCBIfam" id="TIGR00099">
    <property type="entry name" value="Cof-subfamily"/>
    <property type="match status" value="1"/>
</dbReference>
<name>A0A3Q9G587_9ACTO</name>
<organism evidence="1 2">
    <name type="scientific">Flaviflexus ciconiae</name>
    <dbReference type="NCBI Taxonomy" id="2496867"/>
    <lineage>
        <taxon>Bacteria</taxon>
        <taxon>Bacillati</taxon>
        <taxon>Actinomycetota</taxon>
        <taxon>Actinomycetes</taxon>
        <taxon>Actinomycetales</taxon>
        <taxon>Actinomycetaceae</taxon>
        <taxon>Flaviflexus</taxon>
    </lineage>
</organism>
<sequence length="277" mass="31138">MIGQPWHTIDAVEQDVRLVVCDMDGTLLDEEGKIPDKFWDLLDHMHDRGIVFAPASGRQYATLKKMFGHADMITTYIAENGTLVVNEGEVVSTTPIVRDDFLQALDIIRAIDYRDAGVVVGGVKHAYAERKDAPFVDKIHTYNRDLVIVDDLAEVDDEFLKMAVFDFDKVSPRVEQELKALPSTSQIVISGEYWIDVMSAEGNKGKAVTDLQEYLGLTERQTVVFGDYLNDLEMLDRARLSFAMENAHPDIRKRARYLAPSNSSHGVLSVLSMLLDM</sequence>
<dbReference type="InterPro" id="IPR006379">
    <property type="entry name" value="HAD-SF_hydro_IIB"/>
</dbReference>
<dbReference type="OrthoDB" id="3180855at2"/>
<gene>
    <name evidence="1" type="ORF">EJ997_11825</name>
</gene>
<evidence type="ECO:0000313" key="1">
    <source>
        <dbReference type="EMBL" id="AZQ77924.1"/>
    </source>
</evidence>
<keyword evidence="2" id="KW-1185">Reference proteome</keyword>
<dbReference type="PANTHER" id="PTHR10000">
    <property type="entry name" value="PHOSPHOSERINE PHOSPHATASE"/>
    <property type="match status" value="1"/>
</dbReference>
<dbReference type="SUPFAM" id="SSF56784">
    <property type="entry name" value="HAD-like"/>
    <property type="match status" value="1"/>
</dbReference>
<proteinExistence type="predicted"/>
<dbReference type="InterPro" id="IPR000150">
    <property type="entry name" value="Cof"/>
</dbReference>
<dbReference type="Gene3D" id="3.30.1240.10">
    <property type="match status" value="1"/>
</dbReference>
<dbReference type="SFLD" id="SFLDG01140">
    <property type="entry name" value="C2.B:_Phosphomannomutase_and_P"/>
    <property type="match status" value="1"/>
</dbReference>
<reference evidence="1 2" key="1">
    <citation type="submission" date="2018-12" db="EMBL/GenBank/DDBJ databases">
        <title>Complete genome sequence of Flaviflexus sp. H23T48.</title>
        <authorList>
            <person name="Bae J.-W."/>
            <person name="Lee J.-Y."/>
        </authorList>
    </citation>
    <scope>NUCLEOTIDE SEQUENCE [LARGE SCALE GENOMIC DNA]</scope>
    <source>
        <strain evidence="1 2">H23T48</strain>
    </source>
</reference>
<dbReference type="GO" id="GO:0005829">
    <property type="term" value="C:cytosol"/>
    <property type="evidence" value="ECO:0007669"/>
    <property type="project" value="TreeGrafter"/>
</dbReference>
<dbReference type="SFLD" id="SFLDS00003">
    <property type="entry name" value="Haloacid_Dehalogenase"/>
    <property type="match status" value="1"/>
</dbReference>
<dbReference type="CDD" id="cd07518">
    <property type="entry name" value="HAD_YbiV-Like"/>
    <property type="match status" value="1"/>
</dbReference>
<dbReference type="InterPro" id="IPR023214">
    <property type="entry name" value="HAD_sf"/>
</dbReference>
<accession>A0A3Q9G587</accession>
<dbReference type="KEGG" id="flh:EJ997_11825"/>
<evidence type="ECO:0000313" key="2">
    <source>
        <dbReference type="Proteomes" id="UP000280344"/>
    </source>
</evidence>
<dbReference type="AlphaFoldDB" id="A0A3Q9G587"/>
<dbReference type="GO" id="GO:0000287">
    <property type="term" value="F:magnesium ion binding"/>
    <property type="evidence" value="ECO:0007669"/>
    <property type="project" value="TreeGrafter"/>
</dbReference>
<dbReference type="Gene3D" id="3.40.50.1000">
    <property type="entry name" value="HAD superfamily/HAD-like"/>
    <property type="match status" value="1"/>
</dbReference>
<dbReference type="GO" id="GO:0016791">
    <property type="term" value="F:phosphatase activity"/>
    <property type="evidence" value="ECO:0007669"/>
    <property type="project" value="TreeGrafter"/>
</dbReference>
<protein>
    <submittedName>
        <fullName evidence="1">HAD family hydrolase</fullName>
    </submittedName>
</protein>
<dbReference type="InterPro" id="IPR036412">
    <property type="entry name" value="HAD-like_sf"/>
</dbReference>
<dbReference type="Proteomes" id="UP000280344">
    <property type="component" value="Chromosome"/>
</dbReference>
<dbReference type="NCBIfam" id="TIGR01484">
    <property type="entry name" value="HAD-SF-IIB"/>
    <property type="match status" value="1"/>
</dbReference>
<dbReference type="Pfam" id="PF08282">
    <property type="entry name" value="Hydrolase_3"/>
    <property type="match status" value="1"/>
</dbReference>
<dbReference type="PANTHER" id="PTHR10000:SF53">
    <property type="entry name" value="5-AMINO-6-(5-PHOSPHO-D-RIBITYLAMINO)URACIL PHOSPHATASE YBJI-RELATED"/>
    <property type="match status" value="1"/>
</dbReference>
<keyword evidence="1" id="KW-0378">Hydrolase</keyword>